<dbReference type="EMBL" id="CAJPWZ010001860">
    <property type="protein sequence ID" value="CAG2225795.1"/>
    <property type="molecule type" value="Genomic_DNA"/>
</dbReference>
<protein>
    <submittedName>
        <fullName evidence="5">Uncharacterized protein</fullName>
    </submittedName>
</protein>
<feature type="region of interest" description="Disordered" evidence="2">
    <location>
        <begin position="1140"/>
        <end position="1177"/>
    </location>
</feature>
<dbReference type="OrthoDB" id="300855at2759"/>
<dbReference type="CDD" id="cd09275">
    <property type="entry name" value="RNase_HI_RT_DIRS1"/>
    <property type="match status" value="1"/>
</dbReference>
<dbReference type="Pfam" id="PF01365">
    <property type="entry name" value="RYDR_ITPR"/>
    <property type="match status" value="1"/>
</dbReference>
<dbReference type="InterPro" id="IPR015925">
    <property type="entry name" value="Ryanodine_IP3_receptor"/>
</dbReference>
<accession>A0A8S3T9L8</accession>
<evidence type="ECO:0000313" key="6">
    <source>
        <dbReference type="Proteomes" id="UP000683360"/>
    </source>
</evidence>
<feature type="coiled-coil region" evidence="1">
    <location>
        <begin position="1078"/>
        <end position="1105"/>
    </location>
</feature>
<reference evidence="5" key="1">
    <citation type="submission" date="2021-03" db="EMBL/GenBank/DDBJ databases">
        <authorList>
            <person name="Bekaert M."/>
        </authorList>
    </citation>
    <scope>NUCLEOTIDE SEQUENCE</scope>
</reference>
<name>A0A8S3T9L8_MYTED</name>
<evidence type="ECO:0000259" key="4">
    <source>
        <dbReference type="Pfam" id="PF13456"/>
    </source>
</evidence>
<dbReference type="GO" id="GO:0016020">
    <property type="term" value="C:membrane"/>
    <property type="evidence" value="ECO:0007669"/>
    <property type="project" value="InterPro"/>
</dbReference>
<dbReference type="AlphaFoldDB" id="A0A8S3T9L8"/>
<evidence type="ECO:0000256" key="1">
    <source>
        <dbReference type="SAM" id="Coils"/>
    </source>
</evidence>
<dbReference type="InterPro" id="IPR002156">
    <property type="entry name" value="RNaseH_domain"/>
</dbReference>
<dbReference type="InterPro" id="IPR012337">
    <property type="entry name" value="RNaseH-like_sf"/>
</dbReference>
<evidence type="ECO:0000256" key="2">
    <source>
        <dbReference type="SAM" id="MobiDB-lite"/>
    </source>
</evidence>
<dbReference type="PANTHER" id="PTHR13715:SF99">
    <property type="entry name" value="INOSITOL 1,4,5-TRISPHOSPHATE RECEPTOR-LIKE PROTEIN A"/>
    <property type="match status" value="1"/>
</dbReference>
<organism evidence="5 6">
    <name type="scientific">Mytilus edulis</name>
    <name type="common">Blue mussel</name>
    <dbReference type="NCBI Taxonomy" id="6550"/>
    <lineage>
        <taxon>Eukaryota</taxon>
        <taxon>Metazoa</taxon>
        <taxon>Spiralia</taxon>
        <taxon>Lophotrochozoa</taxon>
        <taxon>Mollusca</taxon>
        <taxon>Bivalvia</taxon>
        <taxon>Autobranchia</taxon>
        <taxon>Pteriomorphia</taxon>
        <taxon>Mytilida</taxon>
        <taxon>Mytiloidea</taxon>
        <taxon>Mytilidae</taxon>
        <taxon>Mytilinae</taxon>
        <taxon>Mytilus</taxon>
    </lineage>
</organism>
<dbReference type="SUPFAM" id="SSF53098">
    <property type="entry name" value="Ribonuclease H-like"/>
    <property type="match status" value="1"/>
</dbReference>
<evidence type="ECO:0000259" key="3">
    <source>
        <dbReference type="Pfam" id="PF01365"/>
    </source>
</evidence>
<dbReference type="InterPro" id="IPR036397">
    <property type="entry name" value="RNaseH_sf"/>
</dbReference>
<dbReference type="Pfam" id="PF13456">
    <property type="entry name" value="RVT_3"/>
    <property type="match status" value="1"/>
</dbReference>
<dbReference type="InterPro" id="IPR035910">
    <property type="entry name" value="RyR/IP3R_RIH_dom_sf"/>
</dbReference>
<dbReference type="Gene3D" id="3.30.420.10">
    <property type="entry name" value="Ribonuclease H-like superfamily/Ribonuclease H"/>
    <property type="match status" value="1"/>
</dbReference>
<dbReference type="Proteomes" id="UP000683360">
    <property type="component" value="Unassembled WGS sequence"/>
</dbReference>
<proteinExistence type="predicted"/>
<dbReference type="PANTHER" id="PTHR13715">
    <property type="entry name" value="RYANODINE RECEPTOR AND IP3 RECEPTOR"/>
    <property type="match status" value="1"/>
</dbReference>
<sequence>MSVPSSSQSNIIHRCLHPRLGSISGGAYNLGSLESRSFGRAYQCIEMKAVLFALNHFQMSLKNQSVILATDNTTVVAYLKNQGGTHSPSLYQIARDILLLCFQLQVHLVVRHIARHLNILADTLSRSLAPVNTEWELLQVVFKAVTLHWGSPQIDLFATSLNHKLLTFVSPVPDPKSFAVDAMSLSWKGMFGYAFPPFRFLSPVLQKIAGENCKIIVIAPAWPKQSWFPDLLRLSCACPLVLPLRPDLLSQIKGKVLYQNPEKLHLHAWLLSGLASEREVFLKEQPSISQSLSETPLALSMMQNGQSSQIGVLWLLDGEGVKSMPSLFLMLAFDLTGINLLVSKAAVKKTKDIFYQTDYIKTYDLVSILRDLSFYQYDEMVRMSMALLNRYYSSYNHLFTRAVQAQVLITDKSTEVFETLEKILPKLRRFAAKLNETQTKELCDILTKLIEMCHLEGEIEEQHGMNQSILYNHGILEDCFTILSQEIDVKLLDQYTGQRRVYQLTFTLLKMMARQNKTVQGRLFDRLDMLLSKEGAGTELAECLTEVFTGNSNTCMKVTGYQIQKIMELVSKNRESVPQFLDLLNAIVKVEEAEVAFVIDQDEAARFQILTDPRHKHLQYLIAMVDMLATCAEGENRFIESICQTIFKIPELLKILSSPSINNNLKKPFLRFFLWVYLNTAGGMIESGAGDLPHEKSMWVYINGMNPLLKEIADFARKDPKTTKTFLKRPPAKGDTGTSGNEAINGSIHYLFDSVMPFLQIFCRNYYQPDPSVFPDEPQHLDDLTRNFKDFMEEIAPLVSIERQMKSIVACTMSLLSASTLPVDEMREFEDKYAKGVQGQEVKSDARRSYEEYYQYEEEINRQLNVFAVNMKTAYGGLNTVHAQIGYNSDADYSEIDGDEELPLGQEFQDHITFFIDTGHKDARSRYAQAEKLVKQLSISAKRTHLNEKEKLDQIELDVKCLQLLRALIFNEIVKLPEDWESEAARHRLQLHAISDVQDALNSYDVVTSVLDHLSRPQDNVVREVLAFMATLLFNGNDCVQDNLISYFTGTREETFFFSIKSRMQLSAIATREKRLLHAMHQAKMEEAMQQAKALQKAMQTGQMATIEIMKANKIGSMLSMAKKSMANLRQSGFLRPASRLGIGGSKTSMGKKQNFGSSRLLKPSKLAQNGQAGKKLGSTVNQVAPVTDVYIQRSK</sequence>
<dbReference type="GO" id="GO:0004523">
    <property type="term" value="F:RNA-DNA hybrid ribonuclease activity"/>
    <property type="evidence" value="ECO:0007669"/>
    <property type="project" value="InterPro"/>
</dbReference>
<comment type="caution">
    <text evidence="5">The sequence shown here is derived from an EMBL/GenBank/DDBJ whole genome shotgun (WGS) entry which is preliminary data.</text>
</comment>
<dbReference type="GO" id="GO:0003676">
    <property type="term" value="F:nucleic acid binding"/>
    <property type="evidence" value="ECO:0007669"/>
    <property type="project" value="InterPro"/>
</dbReference>
<evidence type="ECO:0000313" key="5">
    <source>
        <dbReference type="EMBL" id="CAG2225795.1"/>
    </source>
</evidence>
<gene>
    <name evidence="5" type="ORF">MEDL_38887</name>
</gene>
<feature type="compositionally biased region" description="Polar residues" evidence="2">
    <location>
        <begin position="1146"/>
        <end position="1158"/>
    </location>
</feature>
<dbReference type="GO" id="GO:0005262">
    <property type="term" value="F:calcium channel activity"/>
    <property type="evidence" value="ECO:0007669"/>
    <property type="project" value="InterPro"/>
</dbReference>
<feature type="domain" description="RIH" evidence="3">
    <location>
        <begin position="467"/>
        <end position="590"/>
    </location>
</feature>
<dbReference type="SUPFAM" id="SSF100909">
    <property type="entry name" value="IP3 receptor type 1 binding core, domain 2"/>
    <property type="match status" value="1"/>
</dbReference>
<keyword evidence="1" id="KW-0175">Coiled coil</keyword>
<keyword evidence="6" id="KW-1185">Reference proteome</keyword>
<feature type="domain" description="RNase H type-1" evidence="4">
    <location>
        <begin position="46"/>
        <end position="126"/>
    </location>
</feature>
<dbReference type="InterPro" id="IPR000699">
    <property type="entry name" value="RIH_dom"/>
</dbReference>